<dbReference type="EMBL" id="JACHBT010000001">
    <property type="protein sequence ID" value="MBB6503328.1"/>
    <property type="molecule type" value="Genomic_DNA"/>
</dbReference>
<name>A0A7X0MNA5_9SPHN</name>
<comment type="caution">
    <text evidence="1">The sequence shown here is derived from an EMBL/GenBank/DDBJ whole genome shotgun (WGS) entry which is preliminary data.</text>
</comment>
<proteinExistence type="predicted"/>
<dbReference type="AlphaFoldDB" id="A0A7X0MNA5"/>
<sequence length="120" mass="13429">MLFGPFKWMFDRSVEIAAWRRTSYTAATKDLVAAWREAKLDAKEKIFPILATLYFDGNPDLFPAISALVDAIVEKDSSAEKKLSALLEKMRETAVLGNVRHNHMSKGSNREALISKLLGS</sequence>
<gene>
    <name evidence="1" type="ORF">F4693_000277</name>
</gene>
<evidence type="ECO:0000313" key="2">
    <source>
        <dbReference type="Proteomes" id="UP000522313"/>
    </source>
</evidence>
<dbReference type="Proteomes" id="UP000522313">
    <property type="component" value="Unassembled WGS sequence"/>
</dbReference>
<reference evidence="1 2" key="2">
    <citation type="submission" date="2020-08" db="EMBL/GenBank/DDBJ databases">
        <authorList>
            <person name="Partida-Martinez L."/>
            <person name="Huntemann M."/>
            <person name="Clum A."/>
            <person name="Wang J."/>
            <person name="Palaniappan K."/>
            <person name="Ritter S."/>
            <person name="Chen I.-M."/>
            <person name="Stamatis D."/>
            <person name="Reddy T."/>
            <person name="O'Malley R."/>
            <person name="Daum C."/>
            <person name="Shapiro N."/>
            <person name="Ivanova N."/>
            <person name="Kyrpides N."/>
            <person name="Woyke T."/>
        </authorList>
    </citation>
    <scope>NUCLEOTIDE SEQUENCE [LARGE SCALE GENOMIC DNA]</scope>
    <source>
        <strain evidence="1 2">AS3.13</strain>
    </source>
</reference>
<organism evidence="1 2">
    <name type="scientific">Sphingomonas endophytica</name>
    <dbReference type="NCBI Taxonomy" id="869719"/>
    <lineage>
        <taxon>Bacteria</taxon>
        <taxon>Pseudomonadati</taxon>
        <taxon>Pseudomonadota</taxon>
        <taxon>Alphaproteobacteria</taxon>
        <taxon>Sphingomonadales</taxon>
        <taxon>Sphingomonadaceae</taxon>
        <taxon>Sphingomonas</taxon>
    </lineage>
</organism>
<protein>
    <submittedName>
        <fullName evidence="1">Uncharacterized protein</fullName>
    </submittedName>
</protein>
<evidence type="ECO:0000313" key="1">
    <source>
        <dbReference type="EMBL" id="MBB6503328.1"/>
    </source>
</evidence>
<dbReference type="RefSeq" id="WP_184503833.1">
    <property type="nucleotide sequence ID" value="NZ_JACHBT010000001.1"/>
</dbReference>
<reference evidence="1 2" key="1">
    <citation type="submission" date="2020-08" db="EMBL/GenBank/DDBJ databases">
        <title>The Agave Microbiome: Exploring the role of microbial communities in plant adaptations to desert environments.</title>
        <authorList>
            <person name="Partida-Martinez L.P."/>
        </authorList>
    </citation>
    <scope>NUCLEOTIDE SEQUENCE [LARGE SCALE GENOMIC DNA]</scope>
    <source>
        <strain evidence="1 2">AS3.13</strain>
    </source>
</reference>
<accession>A0A7X0MNA5</accession>